<comment type="subcellular location">
    <subcellularLocation>
        <location evidence="1">Membrane</location>
        <topology evidence="1">Single-pass type II membrane protein</topology>
    </subcellularLocation>
</comment>
<accession>A0A0L0SWN5</accession>
<organism evidence="11 12">
    <name type="scientific">Allomyces macrogynus (strain ATCC 38327)</name>
    <name type="common">Allomyces javanicus var. macrogynus</name>
    <dbReference type="NCBI Taxonomy" id="578462"/>
    <lineage>
        <taxon>Eukaryota</taxon>
        <taxon>Fungi</taxon>
        <taxon>Fungi incertae sedis</taxon>
        <taxon>Blastocladiomycota</taxon>
        <taxon>Blastocladiomycetes</taxon>
        <taxon>Blastocladiales</taxon>
        <taxon>Blastocladiaceae</taxon>
        <taxon>Allomyces</taxon>
    </lineage>
</organism>
<feature type="transmembrane region" description="Helical" evidence="10">
    <location>
        <begin position="9"/>
        <end position="26"/>
    </location>
</feature>
<evidence type="ECO:0000256" key="8">
    <source>
        <dbReference type="ARBA" id="ARBA00023136"/>
    </source>
</evidence>
<gene>
    <name evidence="11" type="ORF">AMAG_11396</name>
</gene>
<dbReference type="PANTHER" id="PTHR31392">
    <property type="entry name" value="ALPHA-1,3-MANNOSYLTRANSFERASE MNN1-RELATED"/>
    <property type="match status" value="1"/>
</dbReference>
<sequence>MLARQPRRLLWPCVIFVLVVLALYHLTREPAETGPLDPYDHLPTSATRVSADLLAKSSPASLASAQRGITAAGSDYDPVTATTNDIDASLVALLDAIAANPSAAASTKPWSDPTAAANAVRSAITATLARHTLAQLRAPPTPIDTMPAFAHYVRLHRDLYRLRASAAARLRLAADKDAAPIAPIDELLYLLEARLYPWLKTAVRTLHHSFPRKSRGLVYTCGRQHAHYAYVSILGLRKVGSTLPVTIMYGGDGDLPPHYRQVLESLPNVKMMDMTAHVDWNVANPTGWAMKPFALLLAPYEQTILVDSDVYFMQPPEVLFDDPGYLATGTLFFHDRTLFPDAYAPGLTWMKSFVPNPSARVRASRFWRGVSQHEMESGVVVVNKATTAGTLGMLVTCALNAPPLRESIVYRKVHGDKETFWIGFELAGEQVAFMPGYGGSIGFLSTRESTKTSFWTRRRRRTQGVMVCGGLLHTDRDRRPLWFNGGLEVDKYSQPSRMLVFEHMMMDWDAEGVDWQFGEDSPDGFCLNKRGSVPEVLEPKYAKLGTWLANTYARYQNESSWEPFWTGA</sequence>
<keyword evidence="7 10" id="KW-1133">Transmembrane helix</keyword>
<keyword evidence="5 10" id="KW-0812">Transmembrane</keyword>
<dbReference type="Gene3D" id="3.90.550.10">
    <property type="entry name" value="Spore Coat Polysaccharide Biosynthesis Protein SpsA, Chain A"/>
    <property type="match status" value="1"/>
</dbReference>
<reference evidence="11 12" key="1">
    <citation type="submission" date="2009-11" db="EMBL/GenBank/DDBJ databases">
        <title>Annotation of Allomyces macrogynus ATCC 38327.</title>
        <authorList>
            <consortium name="The Broad Institute Genome Sequencing Platform"/>
            <person name="Russ C."/>
            <person name="Cuomo C."/>
            <person name="Burger G."/>
            <person name="Gray M.W."/>
            <person name="Holland P.W.H."/>
            <person name="King N."/>
            <person name="Lang F.B.F."/>
            <person name="Roger A.J."/>
            <person name="Ruiz-Trillo I."/>
            <person name="Young S.K."/>
            <person name="Zeng Q."/>
            <person name="Gargeya S."/>
            <person name="Fitzgerald M."/>
            <person name="Haas B."/>
            <person name="Abouelleil A."/>
            <person name="Alvarado L."/>
            <person name="Arachchi H.M."/>
            <person name="Berlin A."/>
            <person name="Chapman S.B."/>
            <person name="Gearin G."/>
            <person name="Goldberg J."/>
            <person name="Griggs A."/>
            <person name="Gujja S."/>
            <person name="Hansen M."/>
            <person name="Heiman D."/>
            <person name="Howarth C."/>
            <person name="Larimer J."/>
            <person name="Lui A."/>
            <person name="MacDonald P.J.P."/>
            <person name="McCowen C."/>
            <person name="Montmayeur A."/>
            <person name="Murphy C."/>
            <person name="Neiman D."/>
            <person name="Pearson M."/>
            <person name="Priest M."/>
            <person name="Roberts A."/>
            <person name="Saif S."/>
            <person name="Shea T."/>
            <person name="Sisk P."/>
            <person name="Stolte C."/>
            <person name="Sykes S."/>
            <person name="Wortman J."/>
            <person name="Nusbaum C."/>
            <person name="Birren B."/>
        </authorList>
    </citation>
    <scope>NUCLEOTIDE SEQUENCE [LARGE SCALE GENOMIC DNA]</scope>
    <source>
        <strain evidence="11 12">ATCC 38327</strain>
    </source>
</reference>
<dbReference type="GO" id="GO:0005794">
    <property type="term" value="C:Golgi apparatus"/>
    <property type="evidence" value="ECO:0007669"/>
    <property type="project" value="TreeGrafter"/>
</dbReference>
<dbReference type="GO" id="GO:0016020">
    <property type="term" value="C:membrane"/>
    <property type="evidence" value="ECO:0007669"/>
    <property type="project" value="UniProtKB-SubCell"/>
</dbReference>
<dbReference type="GO" id="GO:0000033">
    <property type="term" value="F:alpha-1,3-mannosyltransferase activity"/>
    <property type="evidence" value="ECO:0007669"/>
    <property type="project" value="TreeGrafter"/>
</dbReference>
<keyword evidence="8 10" id="KW-0472">Membrane</keyword>
<dbReference type="SUPFAM" id="SSF53448">
    <property type="entry name" value="Nucleotide-diphospho-sugar transferases"/>
    <property type="match status" value="1"/>
</dbReference>
<dbReference type="Pfam" id="PF11051">
    <property type="entry name" value="Mannosyl_trans3"/>
    <property type="match status" value="1"/>
</dbReference>
<keyword evidence="6" id="KW-0735">Signal-anchor</keyword>
<dbReference type="PANTHER" id="PTHR31392:SF1">
    <property type="entry name" value="ALPHA-1,3-MANNOSYLTRANSFERASE MNN1-RELATED"/>
    <property type="match status" value="1"/>
</dbReference>
<dbReference type="OMA" id="ANHRRIC"/>
<evidence type="ECO:0000256" key="4">
    <source>
        <dbReference type="ARBA" id="ARBA00022679"/>
    </source>
</evidence>
<evidence type="ECO:0000256" key="5">
    <source>
        <dbReference type="ARBA" id="ARBA00022692"/>
    </source>
</evidence>
<evidence type="ECO:0000256" key="6">
    <source>
        <dbReference type="ARBA" id="ARBA00022968"/>
    </source>
</evidence>
<name>A0A0L0SWN5_ALLM3</name>
<evidence type="ECO:0000256" key="10">
    <source>
        <dbReference type="SAM" id="Phobius"/>
    </source>
</evidence>
<evidence type="ECO:0000256" key="9">
    <source>
        <dbReference type="ARBA" id="ARBA00023180"/>
    </source>
</evidence>
<dbReference type="InterPro" id="IPR022751">
    <property type="entry name" value="Alpha_mannosyltransferase"/>
</dbReference>
<dbReference type="Proteomes" id="UP000054350">
    <property type="component" value="Unassembled WGS sequence"/>
</dbReference>
<dbReference type="GO" id="GO:0006493">
    <property type="term" value="P:protein O-linked glycosylation"/>
    <property type="evidence" value="ECO:0007669"/>
    <property type="project" value="TreeGrafter"/>
</dbReference>
<reference evidence="12" key="2">
    <citation type="submission" date="2009-11" db="EMBL/GenBank/DDBJ databases">
        <title>The Genome Sequence of Allomyces macrogynus strain ATCC 38327.</title>
        <authorList>
            <consortium name="The Broad Institute Genome Sequencing Platform"/>
            <person name="Russ C."/>
            <person name="Cuomo C."/>
            <person name="Shea T."/>
            <person name="Young S.K."/>
            <person name="Zeng Q."/>
            <person name="Koehrsen M."/>
            <person name="Haas B."/>
            <person name="Borodovsky M."/>
            <person name="Guigo R."/>
            <person name="Alvarado L."/>
            <person name="Berlin A."/>
            <person name="Borenstein D."/>
            <person name="Chen Z."/>
            <person name="Engels R."/>
            <person name="Freedman E."/>
            <person name="Gellesch M."/>
            <person name="Goldberg J."/>
            <person name="Griggs A."/>
            <person name="Gujja S."/>
            <person name="Heiman D."/>
            <person name="Hepburn T."/>
            <person name="Howarth C."/>
            <person name="Jen D."/>
            <person name="Larson L."/>
            <person name="Lewis B."/>
            <person name="Mehta T."/>
            <person name="Park D."/>
            <person name="Pearson M."/>
            <person name="Roberts A."/>
            <person name="Saif S."/>
            <person name="Shenoy N."/>
            <person name="Sisk P."/>
            <person name="Stolte C."/>
            <person name="Sykes S."/>
            <person name="Walk T."/>
            <person name="White J."/>
            <person name="Yandava C."/>
            <person name="Burger G."/>
            <person name="Gray M.W."/>
            <person name="Holland P.W.H."/>
            <person name="King N."/>
            <person name="Lang F.B.F."/>
            <person name="Roger A.J."/>
            <person name="Ruiz-Trillo I."/>
            <person name="Lander E."/>
            <person name="Nusbaum C."/>
        </authorList>
    </citation>
    <scope>NUCLEOTIDE SEQUENCE [LARGE SCALE GENOMIC DNA]</scope>
    <source>
        <strain evidence="12">ATCC 38327</strain>
    </source>
</reference>
<proteinExistence type="inferred from homology"/>
<dbReference type="EMBL" id="GG745351">
    <property type="protein sequence ID" value="KNE66922.1"/>
    <property type="molecule type" value="Genomic_DNA"/>
</dbReference>
<keyword evidence="9" id="KW-0325">Glycoprotein</keyword>
<dbReference type="VEuPathDB" id="FungiDB:AMAG_11396"/>
<keyword evidence="3" id="KW-0328">Glycosyltransferase</keyword>
<evidence type="ECO:0000313" key="11">
    <source>
        <dbReference type="EMBL" id="KNE66922.1"/>
    </source>
</evidence>
<keyword evidence="4" id="KW-0808">Transferase</keyword>
<evidence type="ECO:0000256" key="1">
    <source>
        <dbReference type="ARBA" id="ARBA00004606"/>
    </source>
</evidence>
<dbReference type="eggNOG" id="ENOG502RZ48">
    <property type="taxonomic scope" value="Eukaryota"/>
</dbReference>
<protein>
    <submittedName>
        <fullName evidence="11">Uncharacterized protein</fullName>
    </submittedName>
</protein>
<dbReference type="OrthoDB" id="430354at2759"/>
<dbReference type="InterPro" id="IPR029044">
    <property type="entry name" value="Nucleotide-diphossugar_trans"/>
</dbReference>
<evidence type="ECO:0000256" key="3">
    <source>
        <dbReference type="ARBA" id="ARBA00022676"/>
    </source>
</evidence>
<evidence type="ECO:0000313" key="12">
    <source>
        <dbReference type="Proteomes" id="UP000054350"/>
    </source>
</evidence>
<comment type="similarity">
    <text evidence="2">Belongs to the MNN1/MNT family.</text>
</comment>
<evidence type="ECO:0000256" key="2">
    <source>
        <dbReference type="ARBA" id="ARBA00009105"/>
    </source>
</evidence>
<evidence type="ECO:0000256" key="7">
    <source>
        <dbReference type="ARBA" id="ARBA00022989"/>
    </source>
</evidence>
<keyword evidence="12" id="KW-1185">Reference proteome</keyword>
<dbReference type="AlphaFoldDB" id="A0A0L0SWN5"/>
<dbReference type="STRING" id="578462.A0A0L0SWN5"/>